<dbReference type="EMBL" id="PGGS01000082">
    <property type="protein sequence ID" value="PNH09652.1"/>
    <property type="molecule type" value="Genomic_DNA"/>
</dbReference>
<sequence length="98" mass="9618">PAAHLGPDPFSPSLSVPGGAAAQGWTQFSPAAGATTTCGRTLRPPQLSSLKAERARDAALRTLGRCAVDAAAGHPSGSGIRAAAGSAVAVHGLLLPLK</sequence>
<protein>
    <submittedName>
        <fullName evidence="2">Uncharacterized protein</fullName>
    </submittedName>
</protein>
<feature type="compositionally biased region" description="Polar residues" evidence="1">
    <location>
        <begin position="24"/>
        <end position="39"/>
    </location>
</feature>
<accession>A0A2J8AAV7</accession>
<reference evidence="2 3" key="1">
    <citation type="journal article" date="2017" name="Mol. Biol. Evol.">
        <title>The 4-celled Tetrabaena socialis nuclear genome reveals the essential components for genetic control of cell number at the origin of multicellularity in the volvocine lineage.</title>
        <authorList>
            <person name="Featherston J."/>
            <person name="Arakaki Y."/>
            <person name="Hanschen E.R."/>
            <person name="Ferris P.J."/>
            <person name="Michod R.E."/>
            <person name="Olson B.J.S.C."/>
            <person name="Nozaki H."/>
            <person name="Durand P.M."/>
        </authorList>
    </citation>
    <scope>NUCLEOTIDE SEQUENCE [LARGE SCALE GENOMIC DNA]</scope>
    <source>
        <strain evidence="2 3">NIES-571</strain>
    </source>
</reference>
<evidence type="ECO:0000256" key="1">
    <source>
        <dbReference type="SAM" id="MobiDB-lite"/>
    </source>
</evidence>
<dbReference type="AlphaFoldDB" id="A0A2J8AAV7"/>
<evidence type="ECO:0000313" key="2">
    <source>
        <dbReference type="EMBL" id="PNH09652.1"/>
    </source>
</evidence>
<gene>
    <name evidence="2" type="ORF">TSOC_003650</name>
</gene>
<dbReference type="Proteomes" id="UP000236333">
    <property type="component" value="Unassembled WGS sequence"/>
</dbReference>
<organism evidence="2 3">
    <name type="scientific">Tetrabaena socialis</name>
    <dbReference type="NCBI Taxonomy" id="47790"/>
    <lineage>
        <taxon>Eukaryota</taxon>
        <taxon>Viridiplantae</taxon>
        <taxon>Chlorophyta</taxon>
        <taxon>core chlorophytes</taxon>
        <taxon>Chlorophyceae</taxon>
        <taxon>CS clade</taxon>
        <taxon>Chlamydomonadales</taxon>
        <taxon>Tetrabaenaceae</taxon>
        <taxon>Tetrabaena</taxon>
    </lineage>
</organism>
<feature type="region of interest" description="Disordered" evidence="1">
    <location>
        <begin position="1"/>
        <end position="52"/>
    </location>
</feature>
<proteinExistence type="predicted"/>
<name>A0A2J8AAV7_9CHLO</name>
<evidence type="ECO:0000313" key="3">
    <source>
        <dbReference type="Proteomes" id="UP000236333"/>
    </source>
</evidence>
<feature type="non-terminal residue" evidence="2">
    <location>
        <position position="1"/>
    </location>
</feature>
<keyword evidence="3" id="KW-1185">Reference proteome</keyword>
<comment type="caution">
    <text evidence="2">The sequence shown here is derived from an EMBL/GenBank/DDBJ whole genome shotgun (WGS) entry which is preliminary data.</text>
</comment>